<evidence type="ECO:0000313" key="2">
    <source>
        <dbReference type="Proteomes" id="UP001589865"/>
    </source>
</evidence>
<proteinExistence type="predicted"/>
<comment type="caution">
    <text evidence="1">The sequence shown here is derived from an EMBL/GenBank/DDBJ whole genome shotgun (WGS) entry which is preliminary data.</text>
</comment>
<keyword evidence="2" id="KW-1185">Reference proteome</keyword>
<dbReference type="EMBL" id="JBHLUN010000014">
    <property type="protein sequence ID" value="MFC0410311.1"/>
    <property type="molecule type" value="Genomic_DNA"/>
</dbReference>
<evidence type="ECO:0000313" key="1">
    <source>
        <dbReference type="EMBL" id="MFC0410311.1"/>
    </source>
</evidence>
<name>A0ABV6K167_9PROT</name>
<gene>
    <name evidence="1" type="ORF">ACFFGY_18815</name>
</gene>
<dbReference type="RefSeq" id="WP_377046061.1">
    <property type="nucleotide sequence ID" value="NZ_JBHLUN010000014.1"/>
</dbReference>
<dbReference type="Proteomes" id="UP001589865">
    <property type="component" value="Unassembled WGS sequence"/>
</dbReference>
<protein>
    <submittedName>
        <fullName evidence="1">Uncharacterized protein</fullName>
    </submittedName>
</protein>
<reference evidence="1 2" key="1">
    <citation type="submission" date="2024-09" db="EMBL/GenBank/DDBJ databases">
        <authorList>
            <person name="Sun Q."/>
            <person name="Mori K."/>
        </authorList>
    </citation>
    <scope>NUCLEOTIDE SEQUENCE [LARGE SCALE GENOMIC DNA]</scope>
    <source>
        <strain evidence="1 2">TBRC 5777</strain>
    </source>
</reference>
<sequence length="92" mass="10135">MTKIPDEFWTTRDILETGVTLILFNESGRVLAEVVGPGDHEYAVMTMPAAVAFALDRCRAAGDLAILDDEDLWQEQWGRLRGEGPKLSTEGA</sequence>
<organism evidence="1 2">
    <name type="scientific">Roseomonas elaeocarpi</name>
    <dbReference type="NCBI Taxonomy" id="907779"/>
    <lineage>
        <taxon>Bacteria</taxon>
        <taxon>Pseudomonadati</taxon>
        <taxon>Pseudomonadota</taxon>
        <taxon>Alphaproteobacteria</taxon>
        <taxon>Acetobacterales</taxon>
        <taxon>Roseomonadaceae</taxon>
        <taxon>Roseomonas</taxon>
    </lineage>
</organism>
<accession>A0ABV6K167</accession>